<accession>A0A7G5EBD4</accession>
<evidence type="ECO:0000256" key="1">
    <source>
        <dbReference type="ARBA" id="ARBA00038494"/>
    </source>
</evidence>
<dbReference type="PANTHER" id="PTHR43630">
    <property type="entry name" value="POLY-BETA-1,6-N-ACETYL-D-GLUCOSAMINE SYNTHASE"/>
    <property type="match status" value="1"/>
</dbReference>
<evidence type="ECO:0000259" key="2">
    <source>
        <dbReference type="Pfam" id="PF00535"/>
    </source>
</evidence>
<dbReference type="CDD" id="cd02511">
    <property type="entry name" value="Beta4Glucosyltransferase"/>
    <property type="match status" value="1"/>
</dbReference>
<evidence type="ECO:0000313" key="3">
    <source>
        <dbReference type="EMBL" id="QMV71309.1"/>
    </source>
</evidence>
<dbReference type="Pfam" id="PF00535">
    <property type="entry name" value="Glycos_transf_2"/>
    <property type="match status" value="1"/>
</dbReference>
<dbReference type="Gene3D" id="3.90.550.10">
    <property type="entry name" value="Spore Coat Polysaccharide Biosynthesis Protein SpsA, Chain A"/>
    <property type="match status" value="1"/>
</dbReference>
<proteinExistence type="inferred from homology"/>
<gene>
    <name evidence="3" type="ORF">HS960_23710</name>
</gene>
<protein>
    <submittedName>
        <fullName evidence="3">Glycosyltransferase family 2 protein</fullName>
    </submittedName>
</protein>
<organism evidence="3 4">
    <name type="scientific">Sphingobacterium paramultivorum</name>
    <dbReference type="NCBI Taxonomy" id="2886510"/>
    <lineage>
        <taxon>Bacteria</taxon>
        <taxon>Pseudomonadati</taxon>
        <taxon>Bacteroidota</taxon>
        <taxon>Sphingobacteriia</taxon>
        <taxon>Sphingobacteriales</taxon>
        <taxon>Sphingobacteriaceae</taxon>
        <taxon>Sphingobacterium</taxon>
    </lineage>
</organism>
<dbReference type="Proteomes" id="UP000515450">
    <property type="component" value="Chromosome"/>
</dbReference>
<dbReference type="InterPro" id="IPR001173">
    <property type="entry name" value="Glyco_trans_2-like"/>
</dbReference>
<reference evidence="3 4" key="1">
    <citation type="journal article" date="2020" name="G3 (Bethesda)">
        <title>CeMbio - The Caenorhabditis elegans Microbiome Resource.</title>
        <authorList>
            <person name="Dirksen P."/>
            <person name="Assie A."/>
            <person name="Zimmermann J."/>
            <person name="Zhang F."/>
            <person name="Tietje A.M."/>
            <person name="Marsh S.A."/>
            <person name="Felix M.A."/>
            <person name="Shapira M."/>
            <person name="Kaleta C."/>
            <person name="Schulenburg H."/>
            <person name="Samuel B."/>
        </authorList>
    </citation>
    <scope>NUCLEOTIDE SEQUENCE [LARGE SCALE GENOMIC DNA]</scope>
    <source>
        <strain evidence="3 4">BIGb0170</strain>
    </source>
</reference>
<dbReference type="AlphaFoldDB" id="A0A7G5EBD4"/>
<sequence>MSYTLSQKISALIITYNEEDNIVEVLKSMEFADEIIVLDSFSTDRTVELAGLHPKVKIYQNKFEDFTKQRNLALTYANNDWVLFLDADERLTAACQTEILSTINDPQAKDAYYMYRLFFFCGERINFSGTQNDKNFRLFKKSKATYDTKKKVHETLLVNGTIGSLKNKIWHYSFADYASYKEKMVHYGQLKGRELYAKNKRYSLLSHLAKVSFKFFKAYFLKLGILDGRRGYQLCYLQSLSVHETFKSLKREEKK</sequence>
<keyword evidence="3" id="KW-0808">Transferase</keyword>
<keyword evidence="4" id="KW-1185">Reference proteome</keyword>
<name>A0A7G5EBD4_9SPHI</name>
<dbReference type="EMBL" id="CP058555">
    <property type="protein sequence ID" value="QMV71309.1"/>
    <property type="molecule type" value="Genomic_DNA"/>
</dbReference>
<comment type="similarity">
    <text evidence="1">Belongs to the glycosyltransferase 2 family. WaaE/KdtX subfamily.</text>
</comment>
<feature type="domain" description="Glycosyltransferase 2-like" evidence="2">
    <location>
        <begin position="10"/>
        <end position="126"/>
    </location>
</feature>
<dbReference type="InterPro" id="IPR029044">
    <property type="entry name" value="Nucleotide-diphossugar_trans"/>
</dbReference>
<evidence type="ECO:0000313" key="4">
    <source>
        <dbReference type="Proteomes" id="UP000515450"/>
    </source>
</evidence>
<dbReference type="SUPFAM" id="SSF53448">
    <property type="entry name" value="Nucleotide-diphospho-sugar transferases"/>
    <property type="match status" value="1"/>
</dbReference>
<dbReference type="PANTHER" id="PTHR43630:SF2">
    <property type="entry name" value="GLYCOSYLTRANSFERASE"/>
    <property type="match status" value="1"/>
</dbReference>
<dbReference type="GO" id="GO:0016740">
    <property type="term" value="F:transferase activity"/>
    <property type="evidence" value="ECO:0007669"/>
    <property type="project" value="UniProtKB-KW"/>
</dbReference>